<name>C6HH91_AJECH</name>
<evidence type="ECO:0000313" key="2">
    <source>
        <dbReference type="Proteomes" id="UP000002624"/>
    </source>
</evidence>
<evidence type="ECO:0000313" key="1">
    <source>
        <dbReference type="EMBL" id="EER40175.1"/>
    </source>
</evidence>
<reference evidence="2" key="1">
    <citation type="submission" date="2009-05" db="EMBL/GenBank/DDBJ databases">
        <title>The genome sequence of Ajellomyces capsulatus strain H143.</title>
        <authorList>
            <person name="Champion M."/>
            <person name="Cuomo C.A."/>
            <person name="Ma L.-J."/>
            <person name="Henn M.R."/>
            <person name="Sil A."/>
            <person name="Goldman B."/>
            <person name="Young S.K."/>
            <person name="Kodira C.D."/>
            <person name="Zeng Q."/>
            <person name="Koehrsen M."/>
            <person name="Alvarado L."/>
            <person name="Berlin A.M."/>
            <person name="Borenstein D."/>
            <person name="Chen Z."/>
            <person name="Engels R."/>
            <person name="Freedman E."/>
            <person name="Gellesch M."/>
            <person name="Goldberg J."/>
            <person name="Griggs A."/>
            <person name="Gujja S."/>
            <person name="Heiman D.I."/>
            <person name="Hepburn T.A."/>
            <person name="Howarth C."/>
            <person name="Jen D."/>
            <person name="Larson L."/>
            <person name="Lewis B."/>
            <person name="Mehta T."/>
            <person name="Park D."/>
            <person name="Pearson M."/>
            <person name="Roberts A."/>
            <person name="Saif S."/>
            <person name="Shea T.D."/>
            <person name="Shenoy N."/>
            <person name="Sisk P."/>
            <person name="Stolte C."/>
            <person name="Sykes S."/>
            <person name="Walk T."/>
            <person name="White J."/>
            <person name="Yandava C."/>
            <person name="Klein B."/>
            <person name="McEwen J.G."/>
            <person name="Puccia R."/>
            <person name="Goldman G.H."/>
            <person name="Felipe M.S."/>
            <person name="Nino-Vega G."/>
            <person name="San-Blas G."/>
            <person name="Taylor J.W."/>
            <person name="Mendoza L."/>
            <person name="Galagan J.E."/>
            <person name="Nusbaum C."/>
            <person name="Birren B.W."/>
        </authorList>
    </citation>
    <scope>NUCLEOTIDE SEQUENCE [LARGE SCALE GENOMIC DNA]</scope>
    <source>
        <strain evidence="2">H143</strain>
    </source>
</reference>
<dbReference type="Proteomes" id="UP000002624">
    <property type="component" value="Unassembled WGS sequence"/>
</dbReference>
<proteinExistence type="predicted"/>
<gene>
    <name evidence="1" type="ORF">HCDG_05572</name>
</gene>
<sequence length="336" mass="35735">MALQPIPVHTTPSSTYTSFRLLVSPKGSSNKGLPLRDMAYHLTALPHPASPGAEDAVFSSPTLLSLISSCIHNLSGLGLDSVACTFLYPTFLLFTLTLVLRCADHTVSCPNAIQPPIAVSGANRWSLNQQYAQSAIAGGQGIARPVTPPPRSTNNQIAEDGAAEGNIRGLFWFFATKGIESQGSHEVPAPASPDGHVCNRQNPALIFSQSLRYPQILLLQDGRIYMAHCQGSGTAIRTTAAQLVSSYTRRLHWINTAGEFQGKPKPMILCIGIAAAAALEARAAPEPLMCSLPLISPGTMARYVCRFEHIGASGQRLASGLLRRTDGVTLDIGGNK</sequence>
<protein>
    <submittedName>
        <fullName evidence="1">Uncharacterized protein</fullName>
    </submittedName>
</protein>
<dbReference type="VEuPathDB" id="FungiDB:HCDG_05572"/>
<accession>C6HH91</accession>
<dbReference type="AlphaFoldDB" id="C6HH91"/>
<dbReference type="OrthoDB" id="10456837at2759"/>
<organism evidence="1 2">
    <name type="scientific">Ajellomyces capsulatus (strain H143)</name>
    <name type="common">Darling's disease fungus</name>
    <name type="synonym">Histoplasma capsulatum</name>
    <dbReference type="NCBI Taxonomy" id="544712"/>
    <lineage>
        <taxon>Eukaryota</taxon>
        <taxon>Fungi</taxon>
        <taxon>Dikarya</taxon>
        <taxon>Ascomycota</taxon>
        <taxon>Pezizomycotina</taxon>
        <taxon>Eurotiomycetes</taxon>
        <taxon>Eurotiomycetidae</taxon>
        <taxon>Onygenales</taxon>
        <taxon>Ajellomycetaceae</taxon>
        <taxon>Histoplasma</taxon>
    </lineage>
</organism>
<dbReference type="OMA" id="HWINTAG"/>
<dbReference type="HOGENOM" id="CLU_826312_0_0_1"/>
<dbReference type="EMBL" id="GG692427">
    <property type="protein sequence ID" value="EER40175.1"/>
    <property type="molecule type" value="Genomic_DNA"/>
</dbReference>